<dbReference type="RefSeq" id="WP_166690553.1">
    <property type="nucleotide sequence ID" value="NZ_WAEL01000001.1"/>
</dbReference>
<dbReference type="PANTHER" id="PTHR33307:SF6">
    <property type="entry name" value="ALPHA-RHAMNOSIDASE (EUROFUNG)-RELATED"/>
    <property type="match status" value="1"/>
</dbReference>
<dbReference type="InterPro" id="IPR012341">
    <property type="entry name" value="6hp_glycosidase-like_sf"/>
</dbReference>
<dbReference type="Pfam" id="PF08531">
    <property type="entry name" value="Bac_rhamnosid_N"/>
    <property type="match status" value="1"/>
</dbReference>
<evidence type="ECO:0000259" key="6">
    <source>
        <dbReference type="Pfam" id="PF08531"/>
    </source>
</evidence>
<dbReference type="SUPFAM" id="SSF48208">
    <property type="entry name" value="Six-hairpin glycosidases"/>
    <property type="match status" value="1"/>
</dbReference>
<dbReference type="InterPro" id="IPR013783">
    <property type="entry name" value="Ig-like_fold"/>
</dbReference>
<sequence>MKSLYLPLLLLFACFTTAFANVAIDNLAVDYQKTPLGTDQTTPHFSWQMKALDNRRGYYQKAYQLVVKDAGNRLVWDSKKVDSDRSHGIDYAGSALQPTTRYTWTVTVWDNTGKSVTNSSWFETGLMNPDLSAWSGARWIGGGDDDLVFYSQYLSVFKCQFSVQLDRASQSTKAAFVLGANDRRLQNKNLNLMGVQVGRNQSYVAFELDISSVSDAPGGLAKLHIYRVGYTQTDNAEVPLKSFDIPQTLINNANKYEPHTVFAHCNFGLFEFFVDKQDDTGKLTDKTAGPRSPFAPAGFNLNPVGSGNNYISFPMVADIGFRVPTGQLAHFSAVTIRNFRFPSNPLFIENLNQKPYTGIFKASNLTVEQGRYTVRGGALVTADPSRNAAPMLRTTFTAQAKPIAKARLYATARGIYELYLNGNRVSNDYFNPGLTQYNKHHMYQTYDVTAAVKSGQKNAMGAWLSEGWWSGNITYSGESWNYFGDRQSLLSKLVITYADGTEQVVTSNPATWKLFTDGPVRYGSFFQGEVYEATKEASIANWATPAYTDAAWKPAVDVPLEGTAYQGTFTDFQGRTTSMRYGGQQLVGQMGDNASLVKTMPALSVAAVRPGVFVYDMGQNMVGFPQIRIKNGRKGQVVTLRYAEVKYPNLPEYTANTGMVMMENIRAALTQDSYTLKGGDETIQPRFTFHGYRYLELTGLDKAVPVADVKGQVISSISALSSQYETSNALVNKLWQNITWSLRSNFLSIPTDTPARNERMGWSGDISVFSRSATYLTNADLFLRRHLLAMRDVQAENGRFPDVAPMGGGFGGTLWGSAGIVVAWETYRQYGDVALLAEHYDAMKRYMQFLETKIDPKTGILNEGPLGDWLSPEGNKNDNTLFWMAYYAYDLSIMSNVARVLNKPDEAAQFLKRHTELKATWNDIYVDKTTRKTIKSGVVTGFMGAPNEQQLAQKTDKGQLIDTQASYAIPLALGVFNDENKPFATRHLNASVERPNKDDQGVERPAYSLMTGFIGTASITDALSENGQSATAYRLLQQQTYPSWLYSVVNGATSIWERLNSYTVENGFGGNNSMNSFNHYSFGAVASWMYNQSLGIQRHSEQAGFKAIVLKPTPDPAKKMTFAKGYYDSVYGRISSEWRWEGAKWLYKTTLPPNTTTTLYLPAQRLDQIRENGQPITQWNGVSQANGQVIIPLGSGSYSFTISD</sequence>
<organism evidence="9 10">
    <name type="scientific">Fibrivirga algicola</name>
    <dbReference type="NCBI Taxonomy" id="2950420"/>
    <lineage>
        <taxon>Bacteria</taxon>
        <taxon>Pseudomonadati</taxon>
        <taxon>Bacteroidota</taxon>
        <taxon>Cytophagia</taxon>
        <taxon>Cytophagales</taxon>
        <taxon>Spirosomataceae</taxon>
        <taxon>Fibrivirga</taxon>
    </lineage>
</organism>
<feature type="domain" description="Alpha-L-rhamnosidase six-hairpin glycosidase" evidence="7">
    <location>
        <begin position="722"/>
        <end position="1091"/>
    </location>
</feature>
<dbReference type="InterPro" id="IPR013737">
    <property type="entry name" value="Bac_rhamnosid_N"/>
</dbReference>
<keyword evidence="4" id="KW-0732">Signal</keyword>
<dbReference type="Gene3D" id="2.60.40.10">
    <property type="entry name" value="Immunoglobulins"/>
    <property type="match status" value="1"/>
</dbReference>
<dbReference type="Gene3D" id="1.50.10.10">
    <property type="match status" value="1"/>
</dbReference>
<keyword evidence="3" id="KW-0378">Hydrolase</keyword>
<dbReference type="Pfam" id="PF17389">
    <property type="entry name" value="Bac_rhamnosid6H"/>
    <property type="match status" value="1"/>
</dbReference>
<evidence type="ECO:0000259" key="7">
    <source>
        <dbReference type="Pfam" id="PF17389"/>
    </source>
</evidence>
<dbReference type="Gene3D" id="2.60.120.260">
    <property type="entry name" value="Galactose-binding domain-like"/>
    <property type="match status" value="2"/>
</dbReference>
<gene>
    <name evidence="9" type="ORF">F7231_00695</name>
</gene>
<evidence type="ECO:0000256" key="1">
    <source>
        <dbReference type="ARBA" id="ARBA00001445"/>
    </source>
</evidence>
<feature type="chain" id="PRO_5047032812" description="alpha-L-rhamnosidase" evidence="4">
    <location>
        <begin position="21"/>
        <end position="1204"/>
    </location>
</feature>
<dbReference type="EMBL" id="WAEL01000001">
    <property type="protein sequence ID" value="NID08674.1"/>
    <property type="molecule type" value="Genomic_DNA"/>
</dbReference>
<dbReference type="PANTHER" id="PTHR33307">
    <property type="entry name" value="ALPHA-RHAMNOSIDASE (EUROFUNG)"/>
    <property type="match status" value="1"/>
</dbReference>
<dbReference type="Pfam" id="PF17390">
    <property type="entry name" value="Bac_rhamnosid_C"/>
    <property type="match status" value="1"/>
</dbReference>
<keyword evidence="10" id="KW-1185">Reference proteome</keyword>
<dbReference type="Pfam" id="PF05592">
    <property type="entry name" value="Bac_rhamnosid"/>
    <property type="match status" value="1"/>
</dbReference>
<comment type="catalytic activity">
    <reaction evidence="1">
        <text>Hydrolysis of terminal non-reducing alpha-L-rhamnose residues in alpha-L-rhamnosides.</text>
        <dbReference type="EC" id="3.2.1.40"/>
    </reaction>
</comment>
<dbReference type="InterPro" id="IPR008902">
    <property type="entry name" value="Rhamnosid_concanavalin"/>
</dbReference>
<dbReference type="InterPro" id="IPR035396">
    <property type="entry name" value="Bac_rhamnosid6H"/>
</dbReference>
<feature type="signal peptide" evidence="4">
    <location>
        <begin position="1"/>
        <end position="20"/>
    </location>
</feature>
<feature type="domain" description="Alpha-L-rhamnosidase concanavalin-like" evidence="5">
    <location>
        <begin position="608"/>
        <end position="714"/>
    </location>
</feature>
<dbReference type="Gene3D" id="2.60.420.10">
    <property type="entry name" value="Maltose phosphorylase, domain 3"/>
    <property type="match status" value="1"/>
</dbReference>
<comment type="caution">
    <text evidence="9">The sequence shown here is derived from an EMBL/GenBank/DDBJ whole genome shotgun (WGS) entry which is preliminary data.</text>
</comment>
<evidence type="ECO:0000313" key="9">
    <source>
        <dbReference type="EMBL" id="NID08674.1"/>
    </source>
</evidence>
<feature type="domain" description="Bacterial alpha-L-rhamnosidase N-terminal" evidence="6">
    <location>
        <begin position="401"/>
        <end position="560"/>
    </location>
</feature>
<dbReference type="PIRSF" id="PIRSF010631">
    <property type="entry name" value="A-rhamnsds"/>
    <property type="match status" value="1"/>
</dbReference>
<dbReference type="Proteomes" id="UP000606008">
    <property type="component" value="Unassembled WGS sequence"/>
</dbReference>
<evidence type="ECO:0000256" key="2">
    <source>
        <dbReference type="ARBA" id="ARBA00012652"/>
    </source>
</evidence>
<feature type="domain" description="Alpha-L-rhamnosidase C-terminal" evidence="8">
    <location>
        <begin position="1095"/>
        <end position="1172"/>
    </location>
</feature>
<proteinExistence type="predicted"/>
<reference evidence="10" key="2">
    <citation type="submission" date="2023-07" db="EMBL/GenBank/DDBJ databases">
        <authorList>
            <person name="Jung D.-H."/>
        </authorList>
    </citation>
    <scope>NUCLEOTIDE SEQUENCE [LARGE SCALE GENOMIC DNA]</scope>
    <source>
        <strain evidence="10">JA-25</strain>
    </source>
</reference>
<dbReference type="Pfam" id="PF25788">
    <property type="entry name" value="Ig_Rha78A_N"/>
    <property type="match status" value="1"/>
</dbReference>
<dbReference type="InterPro" id="IPR035398">
    <property type="entry name" value="Bac_rhamnosid_C"/>
</dbReference>
<evidence type="ECO:0000256" key="4">
    <source>
        <dbReference type="SAM" id="SignalP"/>
    </source>
</evidence>
<evidence type="ECO:0000256" key="3">
    <source>
        <dbReference type="ARBA" id="ARBA00022801"/>
    </source>
</evidence>
<dbReference type="EC" id="3.2.1.40" evidence="2"/>
<dbReference type="InterPro" id="IPR008928">
    <property type="entry name" value="6-hairpin_glycosidase_sf"/>
</dbReference>
<evidence type="ECO:0000313" key="10">
    <source>
        <dbReference type="Proteomes" id="UP000606008"/>
    </source>
</evidence>
<evidence type="ECO:0000259" key="8">
    <source>
        <dbReference type="Pfam" id="PF17390"/>
    </source>
</evidence>
<reference evidence="10" key="1">
    <citation type="submission" date="2019-09" db="EMBL/GenBank/DDBJ databases">
        <authorList>
            <person name="Jung D.-H."/>
        </authorList>
    </citation>
    <scope>NUCLEOTIDE SEQUENCE [LARGE SCALE GENOMIC DNA]</scope>
    <source>
        <strain evidence="10">JA-25</strain>
    </source>
</reference>
<accession>A0ABX0Q9U7</accession>
<name>A0ABX0Q9U7_9BACT</name>
<dbReference type="InterPro" id="IPR016007">
    <property type="entry name" value="Alpha_rhamnosid"/>
</dbReference>
<protein>
    <recommendedName>
        <fullName evidence="2">alpha-L-rhamnosidase</fullName>
        <ecNumber evidence="2">3.2.1.40</ecNumber>
    </recommendedName>
</protein>
<evidence type="ECO:0000259" key="5">
    <source>
        <dbReference type="Pfam" id="PF05592"/>
    </source>
</evidence>